<keyword evidence="3" id="KW-1185">Reference proteome</keyword>
<sequence>MDHTNVPGFTPGQGVPREELDPQLIQQERNQHNLIHDEHHVRKEKSVNSAHSHEPNHPHLSAIKEKVKGLFHKEAHEEGRYGTADSHSNAPQLSGAAGATTIPETSSGSGSLINDKPDSRDSTHGVSRQNIAHEHPSDPNQASPQRVHNNPNNHAGNPEQRHMAGHISNYNVNPDGQGVFEGAYPATVDSKPTAAHDNNHIHDNNNPLPARSAASETASDPNSVFQGAYPATRDHAIPNVQSTVQSSNIAAGNVNTKGNQPQYAAYDHGEATY</sequence>
<dbReference type="InParanoid" id="A0A1Y1YAQ1"/>
<dbReference type="Proteomes" id="UP000193498">
    <property type="component" value="Unassembled WGS sequence"/>
</dbReference>
<feature type="region of interest" description="Disordered" evidence="1">
    <location>
        <begin position="252"/>
        <end position="273"/>
    </location>
</feature>
<dbReference type="EMBL" id="MCFE01000186">
    <property type="protein sequence ID" value="ORX95090.1"/>
    <property type="molecule type" value="Genomic_DNA"/>
</dbReference>
<feature type="region of interest" description="Disordered" evidence="1">
    <location>
        <begin position="78"/>
        <end position="224"/>
    </location>
</feature>
<feature type="compositionally biased region" description="Polar residues" evidence="1">
    <location>
        <begin position="214"/>
        <end position="224"/>
    </location>
</feature>
<accession>A0A1Y1YAQ1</accession>
<dbReference type="AlphaFoldDB" id="A0A1Y1YAQ1"/>
<protein>
    <submittedName>
        <fullName evidence="2">Uncharacterized protein</fullName>
    </submittedName>
</protein>
<evidence type="ECO:0000313" key="3">
    <source>
        <dbReference type="Proteomes" id="UP000193498"/>
    </source>
</evidence>
<reference evidence="2 3" key="1">
    <citation type="submission" date="2016-07" db="EMBL/GenBank/DDBJ databases">
        <title>Pervasive Adenine N6-methylation of Active Genes in Fungi.</title>
        <authorList>
            <consortium name="DOE Joint Genome Institute"/>
            <person name="Mondo S.J."/>
            <person name="Dannebaum R.O."/>
            <person name="Kuo R.C."/>
            <person name="Labutti K."/>
            <person name="Haridas S."/>
            <person name="Kuo A."/>
            <person name="Salamov A."/>
            <person name="Ahrendt S.R."/>
            <person name="Lipzen A."/>
            <person name="Sullivan W."/>
            <person name="Andreopoulos W.B."/>
            <person name="Clum A."/>
            <person name="Lindquist E."/>
            <person name="Daum C."/>
            <person name="Ramamoorthy G.K."/>
            <person name="Gryganskyi A."/>
            <person name="Culley D."/>
            <person name="Magnuson J.K."/>
            <person name="James T.Y."/>
            <person name="O'Malley M.A."/>
            <person name="Stajich J.E."/>
            <person name="Spatafora J.W."/>
            <person name="Visel A."/>
            <person name="Grigoriev I.V."/>
        </authorList>
    </citation>
    <scope>NUCLEOTIDE SEQUENCE [LARGE SCALE GENOMIC DNA]</scope>
    <source>
        <strain evidence="2 3">CBS 931.73</strain>
    </source>
</reference>
<feature type="compositionally biased region" description="Polar residues" evidence="1">
    <location>
        <begin position="138"/>
        <end position="155"/>
    </location>
</feature>
<feature type="compositionally biased region" description="Polar residues" evidence="1">
    <location>
        <begin position="102"/>
        <end position="112"/>
    </location>
</feature>
<organism evidence="2 3">
    <name type="scientific">Basidiobolus meristosporus CBS 931.73</name>
    <dbReference type="NCBI Taxonomy" id="1314790"/>
    <lineage>
        <taxon>Eukaryota</taxon>
        <taxon>Fungi</taxon>
        <taxon>Fungi incertae sedis</taxon>
        <taxon>Zoopagomycota</taxon>
        <taxon>Entomophthoromycotina</taxon>
        <taxon>Basidiobolomycetes</taxon>
        <taxon>Basidiobolales</taxon>
        <taxon>Basidiobolaceae</taxon>
        <taxon>Basidiobolus</taxon>
    </lineage>
</organism>
<feature type="compositionally biased region" description="Polar residues" evidence="1">
    <location>
        <begin position="252"/>
        <end position="262"/>
    </location>
</feature>
<evidence type="ECO:0000313" key="2">
    <source>
        <dbReference type="EMBL" id="ORX95090.1"/>
    </source>
</evidence>
<comment type="caution">
    <text evidence="2">The sequence shown here is derived from an EMBL/GenBank/DDBJ whole genome shotgun (WGS) entry which is preliminary data.</text>
</comment>
<gene>
    <name evidence="2" type="ORF">K493DRAFT_315182</name>
</gene>
<feature type="region of interest" description="Disordered" evidence="1">
    <location>
        <begin position="1"/>
        <end position="59"/>
    </location>
</feature>
<feature type="compositionally biased region" description="Basic and acidic residues" evidence="1">
    <location>
        <begin position="29"/>
        <end position="59"/>
    </location>
</feature>
<evidence type="ECO:0000256" key="1">
    <source>
        <dbReference type="SAM" id="MobiDB-lite"/>
    </source>
</evidence>
<proteinExistence type="predicted"/>
<name>A0A1Y1YAQ1_9FUNG</name>